<organism evidence="1 2">
    <name type="scientific">Parvibaculum sedimenti</name>
    <dbReference type="NCBI Taxonomy" id="2608632"/>
    <lineage>
        <taxon>Bacteria</taxon>
        <taxon>Pseudomonadati</taxon>
        <taxon>Pseudomonadota</taxon>
        <taxon>Alphaproteobacteria</taxon>
        <taxon>Hyphomicrobiales</taxon>
        <taxon>Parvibaculaceae</taxon>
        <taxon>Parvibaculum</taxon>
    </lineage>
</organism>
<name>A0A6N6VM17_9HYPH</name>
<evidence type="ECO:0000313" key="2">
    <source>
        <dbReference type="Proteomes" id="UP000468901"/>
    </source>
</evidence>
<dbReference type="InterPro" id="IPR018673">
    <property type="entry name" value="DUF2141"/>
</dbReference>
<proteinExistence type="predicted"/>
<comment type="caution">
    <text evidence="1">The sequence shown here is derived from an EMBL/GenBank/DDBJ whole genome shotgun (WGS) entry which is preliminary data.</text>
</comment>
<reference evidence="1 2" key="1">
    <citation type="submission" date="2019-09" db="EMBL/GenBank/DDBJ databases">
        <title>Parvibaculum sedimenti sp. nov., isolated from sediment.</title>
        <authorList>
            <person name="Wang Y."/>
        </authorList>
    </citation>
    <scope>NUCLEOTIDE SEQUENCE [LARGE SCALE GENOMIC DNA]</scope>
    <source>
        <strain evidence="1 2">HXT-9</strain>
    </source>
</reference>
<gene>
    <name evidence="1" type="ORF">F2P47_10760</name>
</gene>
<accession>A0A6N6VM17</accession>
<protein>
    <submittedName>
        <fullName evidence="1">DUF2141 domain-containing protein</fullName>
    </submittedName>
</protein>
<sequence length="127" mass="13480">MAASTAAAADLKVVVHGVRPGDGNVRVALYEKAEGFRHEQNARSVLSVPATSGDVSVTFPHLPAGRYAVIAYHDENGNKKLDLLMGMFPQEGWGFSNDPTVIGPPGFDASAFDLADKGANVDVKLHY</sequence>
<dbReference type="Proteomes" id="UP000468901">
    <property type="component" value="Unassembled WGS sequence"/>
</dbReference>
<dbReference type="Pfam" id="PF09912">
    <property type="entry name" value="DUF2141"/>
    <property type="match status" value="1"/>
</dbReference>
<dbReference type="EMBL" id="WESC01000008">
    <property type="protein sequence ID" value="KAB7740009.1"/>
    <property type="molecule type" value="Genomic_DNA"/>
</dbReference>
<keyword evidence="2" id="KW-1185">Reference proteome</keyword>
<evidence type="ECO:0000313" key="1">
    <source>
        <dbReference type="EMBL" id="KAB7740009.1"/>
    </source>
</evidence>
<dbReference type="AlphaFoldDB" id="A0A6N6VM17"/>